<feature type="binding site" evidence="10">
    <location>
        <position position="151"/>
    </location>
    <ligand>
        <name>Mn(2+)</name>
        <dbReference type="ChEBI" id="CHEBI:29035"/>
    </ligand>
</feature>
<dbReference type="PANTHER" id="PTHR34353">
    <property type="entry name" value="CRISPR-ASSOCIATED ENDONUCLEASE CAS1 1"/>
    <property type="match status" value="1"/>
</dbReference>
<evidence type="ECO:0000256" key="9">
    <source>
        <dbReference type="ARBA" id="ARBA00038592"/>
    </source>
</evidence>
<name>A0A0M3TBQ0_9ACTN</name>
<evidence type="ECO:0000256" key="7">
    <source>
        <dbReference type="ARBA" id="ARBA00023125"/>
    </source>
</evidence>
<evidence type="ECO:0000256" key="5">
    <source>
        <dbReference type="ARBA" id="ARBA00022842"/>
    </source>
</evidence>
<keyword evidence="3 10" id="KW-0255">Endonuclease</keyword>
<dbReference type="InterPro" id="IPR042206">
    <property type="entry name" value="CRISPR-assoc_Cas1_C"/>
</dbReference>
<dbReference type="InterPro" id="IPR019855">
    <property type="entry name" value="CRISPR-assoc_Cas1_NMENI"/>
</dbReference>
<evidence type="ECO:0000256" key="2">
    <source>
        <dbReference type="ARBA" id="ARBA00022723"/>
    </source>
</evidence>
<sequence length="303" mass="33590">MTTNRWRIVDFSSFEGEVYYSGGQLTVVKEGKRKVKVPLVDVAVILIGPKTMVTGGTIDGVARNGCSLLVCDWKREPAAALHPWSFHTRVAARQRAQASLSVPRQKNAWKMLVQAKIRGQAHNLKAIDIKAAQHLEELAKSVHSGDPENVEGTAASYYWRRLFGPDYRRDANSRDNINGALNYAYTILRGHVMRSLTAAGLAPALGIHHKHRGNNFALADDLIEPFRPFVDYHVHTMVEGCTLTDLSIPETKRELVALTQGQFAPGGDTLPTVIQDLCTAFGQYVEGDIQTLPVLYWEGPFVE</sequence>
<proteinExistence type="inferred from homology"/>
<keyword evidence="1 10" id="KW-0540">Nuclease</keyword>
<dbReference type="NCBIfam" id="TIGR00287">
    <property type="entry name" value="cas1"/>
    <property type="match status" value="1"/>
</dbReference>
<dbReference type="RefSeq" id="WP_053961989.1">
    <property type="nucleotide sequence ID" value="NZ_CP012390.1"/>
</dbReference>
<evidence type="ECO:0000256" key="6">
    <source>
        <dbReference type="ARBA" id="ARBA00023118"/>
    </source>
</evidence>
<evidence type="ECO:0000256" key="8">
    <source>
        <dbReference type="ARBA" id="ARBA00023211"/>
    </source>
</evidence>
<keyword evidence="6 10" id="KW-0051">Antiviral defense</keyword>
<comment type="function">
    <text evidence="10">CRISPR (clustered regularly interspaced short palindromic repeat), is an adaptive immune system that provides protection against mobile genetic elements (viruses, transposable elements and conjugative plasmids). CRISPR clusters contain spacers, sequences complementary to antecedent mobile elements, and target invading nucleic acids. CRISPR clusters are transcribed and processed into CRISPR RNA (crRNA). Acts as a dsDNA endonuclease. Involved in the integration of spacer DNA into the CRISPR cassette.</text>
</comment>
<evidence type="ECO:0000313" key="12">
    <source>
        <dbReference type="Proteomes" id="UP000068137"/>
    </source>
</evidence>
<dbReference type="Gene3D" id="1.20.120.920">
    <property type="entry name" value="CRISPR-associated endonuclease Cas1, C-terminal domain"/>
    <property type="match status" value="1"/>
</dbReference>
<dbReference type="HAMAP" id="MF_01470">
    <property type="entry name" value="Cas1"/>
    <property type="match status" value="1"/>
</dbReference>
<keyword evidence="4 10" id="KW-0378">Hydrolase</keyword>
<keyword evidence="7 10" id="KW-0238">DNA-binding</keyword>
<dbReference type="GO" id="GO:0046872">
    <property type="term" value="F:metal ion binding"/>
    <property type="evidence" value="ECO:0007669"/>
    <property type="project" value="UniProtKB-UniRule"/>
</dbReference>
<comment type="similarity">
    <text evidence="10">Belongs to the CRISPR-associated endonuclease Cas1 family.</text>
</comment>
<dbReference type="PANTHER" id="PTHR34353:SF2">
    <property type="entry name" value="CRISPR-ASSOCIATED ENDONUCLEASE CAS1 1"/>
    <property type="match status" value="1"/>
</dbReference>
<accession>A0A0M3TBQ0</accession>
<dbReference type="GO" id="GO:0016787">
    <property type="term" value="F:hydrolase activity"/>
    <property type="evidence" value="ECO:0007669"/>
    <property type="project" value="UniProtKB-KW"/>
</dbReference>
<keyword evidence="8 10" id="KW-0464">Manganese</keyword>
<comment type="subunit">
    <text evidence="9 10">Homodimer, forms a heterotetramer with a Cas2 homodimer.</text>
</comment>
<comment type="cofactor">
    <cofactor evidence="10">
        <name>Mg(2+)</name>
        <dbReference type="ChEBI" id="CHEBI:18420"/>
    </cofactor>
    <cofactor evidence="10">
        <name>Mn(2+)</name>
        <dbReference type="ChEBI" id="CHEBI:29035"/>
    </cofactor>
</comment>
<dbReference type="PATRIC" id="fig|1562462.4.peg.908"/>
<dbReference type="GO" id="GO:0003677">
    <property type="term" value="F:DNA binding"/>
    <property type="evidence" value="ECO:0007669"/>
    <property type="project" value="UniProtKB-KW"/>
</dbReference>
<protein>
    <recommendedName>
        <fullName evidence="10">CRISPR-associated endonuclease Cas1</fullName>
        <ecNumber evidence="10">3.1.-.-</ecNumber>
    </recommendedName>
</protein>
<evidence type="ECO:0000256" key="10">
    <source>
        <dbReference type="HAMAP-Rule" id="MF_01470"/>
    </source>
</evidence>
<dbReference type="Pfam" id="PF01867">
    <property type="entry name" value="Cas_Cas1"/>
    <property type="match status" value="1"/>
</dbReference>
<feature type="binding site" evidence="10">
    <location>
        <position position="224"/>
    </location>
    <ligand>
        <name>Mn(2+)</name>
        <dbReference type="ChEBI" id="CHEBI:29035"/>
    </ligand>
</feature>
<evidence type="ECO:0000256" key="3">
    <source>
        <dbReference type="ARBA" id="ARBA00022759"/>
    </source>
</evidence>
<dbReference type="Proteomes" id="UP000068137">
    <property type="component" value="Chromosome"/>
</dbReference>
<reference evidence="11 12" key="1">
    <citation type="journal article" date="2015" name="Genome Announc.">
        <title>Complete Genome Sequences for Two Strains of a Novel Fastidious, Partially Acid-Fast, Gram-Positive Corynebacterineae Bacterium, Derived from Human Clinical Samples.</title>
        <authorList>
            <person name="Nicholson A.C."/>
            <person name="Bell M."/>
            <person name="Humrighouse B.W."/>
            <person name="McQuiston J.R."/>
        </authorList>
    </citation>
    <scope>NUCLEOTIDE SEQUENCE [LARGE SCALE GENOMIC DNA]</scope>
    <source>
        <strain evidence="11 12">X1698</strain>
    </source>
</reference>
<evidence type="ECO:0000256" key="4">
    <source>
        <dbReference type="ARBA" id="ARBA00022801"/>
    </source>
</evidence>
<dbReference type="InterPro" id="IPR002729">
    <property type="entry name" value="CRISPR-assoc_Cas1"/>
</dbReference>
<keyword evidence="5 10" id="KW-0460">Magnesium</keyword>
<dbReference type="EC" id="3.1.-.-" evidence="10"/>
<evidence type="ECO:0000256" key="1">
    <source>
        <dbReference type="ARBA" id="ARBA00022722"/>
    </source>
</evidence>
<keyword evidence="2 10" id="KW-0479">Metal-binding</keyword>
<dbReference type="GO" id="GO:0051607">
    <property type="term" value="P:defense response to virus"/>
    <property type="evidence" value="ECO:0007669"/>
    <property type="project" value="UniProtKB-UniRule"/>
</dbReference>
<dbReference type="GO" id="GO:0004520">
    <property type="term" value="F:DNA endonuclease activity"/>
    <property type="evidence" value="ECO:0007669"/>
    <property type="project" value="InterPro"/>
</dbReference>
<dbReference type="NCBIfam" id="TIGR03639">
    <property type="entry name" value="cas1_NMENI"/>
    <property type="match status" value="1"/>
</dbReference>
<dbReference type="OrthoDB" id="1550386at2"/>
<dbReference type="AlphaFoldDB" id="A0A0M3TBQ0"/>
<dbReference type="GO" id="GO:0043571">
    <property type="term" value="P:maintenance of CRISPR repeat elements"/>
    <property type="evidence" value="ECO:0007669"/>
    <property type="project" value="UniProtKB-UniRule"/>
</dbReference>
<organism evidence="11 12">
    <name type="scientific">Lawsonella clevelandensis</name>
    <dbReference type="NCBI Taxonomy" id="1528099"/>
    <lineage>
        <taxon>Bacteria</taxon>
        <taxon>Bacillati</taxon>
        <taxon>Actinomycetota</taxon>
        <taxon>Actinomycetes</taxon>
        <taxon>Mycobacteriales</taxon>
        <taxon>Lawsonellaceae</taxon>
        <taxon>Lawsonella</taxon>
    </lineage>
</organism>
<dbReference type="EMBL" id="CP012390">
    <property type="protein sequence ID" value="ALE19004.1"/>
    <property type="molecule type" value="Genomic_DNA"/>
</dbReference>
<feature type="binding site" evidence="10">
    <location>
        <position position="209"/>
    </location>
    <ligand>
        <name>Mn(2+)</name>
        <dbReference type="ChEBI" id="CHEBI:29035"/>
    </ligand>
</feature>
<gene>
    <name evidence="10" type="primary">cas1</name>
    <name evidence="11" type="ORF">AL705_04455</name>
</gene>
<dbReference type="InterPro" id="IPR050646">
    <property type="entry name" value="Cas1"/>
</dbReference>
<evidence type="ECO:0000313" key="11">
    <source>
        <dbReference type="EMBL" id="ALE19004.1"/>
    </source>
</evidence>
<dbReference type="KEGG" id="cbq:AL705_04455"/>